<dbReference type="AlphaFoldDB" id="A0A2S5KMY0"/>
<accession>A0A2S5KMY0</accession>
<evidence type="ECO:0000313" key="1">
    <source>
        <dbReference type="EMBL" id="PPC75666.1"/>
    </source>
</evidence>
<dbReference type="EMBL" id="PRLP01000076">
    <property type="protein sequence ID" value="PPC75666.1"/>
    <property type="molecule type" value="Genomic_DNA"/>
</dbReference>
<sequence length="209" mass="24324">MPDFAVKRWLKEGGYTILRGKPTKVRHAKLFVGIPDEEDSVYRYHRYEQSHESYSDFWQRLISQGYSLKATKSSLIRYIESASFLLQDADIKGVLSDWASGYSNHHIALRHGVRRESIDQWIASLPKARLKEAQSQAATCTSIDFIRYAEQYRQVCRRLHEELGLPLRALSQRYSLTLVTLIRWSREESWETTPLEQVGVKLGFIIKTT</sequence>
<organism evidence="1 2">
    <name type="scientific">Proteobacteria bacterium 228</name>
    <dbReference type="NCBI Taxonomy" id="2083153"/>
    <lineage>
        <taxon>Bacteria</taxon>
        <taxon>Pseudomonadati</taxon>
        <taxon>Pseudomonadota</taxon>
    </lineage>
</organism>
<reference evidence="1 2" key="1">
    <citation type="submission" date="2018-02" db="EMBL/GenBank/DDBJ databases">
        <title>novel marine gammaproteobacteria from coastal saline agro ecosystem.</title>
        <authorList>
            <person name="Krishnan R."/>
            <person name="Ramesh Kumar N."/>
        </authorList>
    </citation>
    <scope>NUCLEOTIDE SEQUENCE [LARGE SCALE GENOMIC DNA]</scope>
    <source>
        <strain evidence="1 2">228</strain>
    </source>
</reference>
<dbReference type="Proteomes" id="UP000238196">
    <property type="component" value="Unassembled WGS sequence"/>
</dbReference>
<gene>
    <name evidence="1" type="ORF">C4K68_19355</name>
</gene>
<name>A0A2S5KMY0_9PROT</name>
<proteinExistence type="predicted"/>
<protein>
    <submittedName>
        <fullName evidence="1">Uncharacterized protein</fullName>
    </submittedName>
</protein>
<comment type="caution">
    <text evidence="1">The sequence shown here is derived from an EMBL/GenBank/DDBJ whole genome shotgun (WGS) entry which is preliminary data.</text>
</comment>
<evidence type="ECO:0000313" key="2">
    <source>
        <dbReference type="Proteomes" id="UP000238196"/>
    </source>
</evidence>